<dbReference type="RefSeq" id="WP_134171412.1">
    <property type="nucleotide sequence ID" value="NZ_SODD01000073.1"/>
</dbReference>
<keyword evidence="6" id="KW-0547">Nucleotide-binding</keyword>
<dbReference type="Pfam" id="PF08455">
    <property type="entry name" value="SNF2_assoc"/>
    <property type="match status" value="1"/>
</dbReference>
<dbReference type="PANTHER" id="PTHR10799">
    <property type="entry name" value="SNF2/RAD54 HELICASE FAMILY"/>
    <property type="match status" value="1"/>
</dbReference>
<dbReference type="InterPro" id="IPR013663">
    <property type="entry name" value="Helicase_SWF/SNF/SWI_bac"/>
</dbReference>
<keyword evidence="1" id="KW-0378">Hydrolase</keyword>
<accession>A0A4R7Z858</accession>
<evidence type="ECO:0000259" key="3">
    <source>
        <dbReference type="PROSITE" id="PS50966"/>
    </source>
</evidence>
<sequence>MYLSDDLIKSVVKKPGNFNWAKRHQGEDDLFLAYDVLPGETGQDILATVLYQGYESDVKIRLDALDHIESHYCNCRFHSPSSGCGHVGLALFKYRNEYQTPDPIISSSKVNTSTQQVNSLNEKREAIMRQKELRRKEIQASYYVQESLEFLQQMQEKEKNSLISTYDNHVYHLEFEFERQENYYYYRYANNYMLSAKIGYEKMYVLKSFQQFIRNLHEENFVKYGKFLAFTHHMNSFDEASQQAIEFIERFIKESTYASDDRYLAIDEKNIDAFFDTFQELSQLINIQFAEEDFIVDVDVLSLGDYYLLSLQDGNIHDYLEGSQHYYQFEKQVLKRFVVRDDKMVHEFIKKIMYDQFYIHKDDLQNTISYLLSVFENTVVFHGVDIDQSYEDRISLYADIQDENLVVKVLLNWEDGYAKSLFDQDNRAISHNANNLKFVLESYGFKKQEGMKEVIKSFHDQDAIFFIEQVLPSLKDYAEVFVSDAIKNFDKTKSVGIQVGVRIENNLLSIDLDSINCKPDELKDILKAYRKKRKFHRLKNGEIISLEGESIAEFDQMMEDMHMDVRDIDTTMQVPVHYAFQMDDAIHNFKQITGKEEQSFQDFLHSFDDIDASKLQIHPKYEKILKDYQKHGVRWMMLLSMYGLGGILADDMGLGKTIQAIALLETNHEVGKRSIIVTPASLMLNWQDELEKFDSSLSYLCIYGDMQTRKEMIETIDSYDVIITTYDYLKRDIEAYEQKQFDYVIIDEAQYIKNQTTKAAKSVKRLKSRVRFALTGTPIENSLAELWSIFDYLMPTYLYNYRYFKANYESPIVLENDEKKRAILKRRIEPFLLRRRKEEVLKELPSKIEKNLRFNFDAEEEKLYVAKLSQVNDDLQAFAQSEDNHQIEILKLLMQLRQICCEPRMLFDNIDHASRKLRGCMEIVESLKESKQKVLIFSSFTTILDFIAEELNMRNFTYLKLTGEVNKTKRKELVEKFQGGEADIFLISLKAGGVGLNLTNAQAVIHYDPWWNLSAQNQATDRAHRIGQEHEVTVFNLIMKNSIEERILELQAKKKEIADTFVENSEGSITKMSASDIMELLKRDNS</sequence>
<dbReference type="InterPro" id="IPR000330">
    <property type="entry name" value="SNF2_N"/>
</dbReference>
<evidence type="ECO:0000259" key="4">
    <source>
        <dbReference type="PROSITE" id="PS51192"/>
    </source>
</evidence>
<dbReference type="InterPro" id="IPR014001">
    <property type="entry name" value="Helicase_ATP-bd"/>
</dbReference>
<reference evidence="6 7" key="1">
    <citation type="submission" date="2019-03" db="EMBL/GenBank/DDBJ databases">
        <title>Genomic Encyclopedia of Type Strains, Phase IV (KMG-IV): sequencing the most valuable type-strain genomes for metagenomic binning, comparative biology and taxonomic classification.</title>
        <authorList>
            <person name="Goeker M."/>
        </authorList>
    </citation>
    <scope>NUCLEOTIDE SEQUENCE [LARGE SCALE GENOMIC DNA]</scope>
    <source>
        <strain evidence="6 7">DSM 28867</strain>
    </source>
</reference>
<dbReference type="SUPFAM" id="SSF52540">
    <property type="entry name" value="P-loop containing nucleoside triphosphate hydrolases"/>
    <property type="match status" value="2"/>
</dbReference>
<dbReference type="InterPro" id="IPR001650">
    <property type="entry name" value="Helicase_C-like"/>
</dbReference>
<keyword evidence="2" id="KW-0863">Zinc-finger</keyword>
<keyword evidence="2" id="KW-0479">Metal-binding</keyword>
<dbReference type="Gene3D" id="3.40.50.10810">
    <property type="entry name" value="Tandem AAA-ATPase domain"/>
    <property type="match status" value="1"/>
</dbReference>
<protein>
    <submittedName>
        <fullName evidence="6">Helicase-like protein</fullName>
    </submittedName>
</protein>
<comment type="caution">
    <text evidence="6">The sequence shown here is derived from an EMBL/GenBank/DDBJ whole genome shotgun (WGS) entry which is preliminary data.</text>
</comment>
<keyword evidence="6" id="KW-0067">ATP-binding</keyword>
<evidence type="ECO:0000313" key="7">
    <source>
        <dbReference type="Proteomes" id="UP000294743"/>
    </source>
</evidence>
<dbReference type="PROSITE" id="PS51194">
    <property type="entry name" value="HELICASE_CTER"/>
    <property type="match status" value="1"/>
</dbReference>
<feature type="domain" description="Helicase C-terminal" evidence="5">
    <location>
        <begin position="922"/>
        <end position="1073"/>
    </location>
</feature>
<dbReference type="EMBL" id="SODD01000073">
    <property type="protein sequence ID" value="TDW08368.1"/>
    <property type="molecule type" value="Genomic_DNA"/>
</dbReference>
<keyword evidence="2" id="KW-0862">Zinc</keyword>
<keyword evidence="7" id="KW-1185">Reference proteome</keyword>
<dbReference type="Pfam" id="PF00176">
    <property type="entry name" value="SNF2-rel_dom"/>
    <property type="match status" value="1"/>
</dbReference>
<dbReference type="Gene3D" id="3.40.50.300">
    <property type="entry name" value="P-loop containing nucleotide triphosphate hydrolases"/>
    <property type="match status" value="1"/>
</dbReference>
<dbReference type="Proteomes" id="UP000294743">
    <property type="component" value="Unassembled WGS sequence"/>
</dbReference>
<organism evidence="6 7">
    <name type="scientific">Breznakia blatticola</name>
    <dbReference type="NCBI Taxonomy" id="1754012"/>
    <lineage>
        <taxon>Bacteria</taxon>
        <taxon>Bacillati</taxon>
        <taxon>Bacillota</taxon>
        <taxon>Erysipelotrichia</taxon>
        <taxon>Erysipelotrichales</taxon>
        <taxon>Erysipelotrichaceae</taxon>
        <taxon>Breznakia</taxon>
    </lineage>
</organism>
<feature type="domain" description="SWIM-type" evidence="3">
    <location>
        <begin position="58"/>
        <end position="95"/>
    </location>
</feature>
<feature type="domain" description="Helicase ATP-binding" evidence="4">
    <location>
        <begin position="637"/>
        <end position="796"/>
    </location>
</feature>
<dbReference type="CDD" id="cd18012">
    <property type="entry name" value="DEXQc_arch_SWI2_SNF2"/>
    <property type="match status" value="1"/>
</dbReference>
<evidence type="ECO:0000256" key="2">
    <source>
        <dbReference type="PROSITE-ProRule" id="PRU00325"/>
    </source>
</evidence>
<dbReference type="InterPro" id="IPR027417">
    <property type="entry name" value="P-loop_NTPase"/>
</dbReference>
<dbReference type="PROSITE" id="PS51192">
    <property type="entry name" value="HELICASE_ATP_BIND_1"/>
    <property type="match status" value="1"/>
</dbReference>
<evidence type="ECO:0000313" key="6">
    <source>
        <dbReference type="EMBL" id="TDW08368.1"/>
    </source>
</evidence>
<gene>
    <name evidence="6" type="ORF">EDD63_1732</name>
</gene>
<proteinExistence type="predicted"/>
<dbReference type="GO" id="GO:0004386">
    <property type="term" value="F:helicase activity"/>
    <property type="evidence" value="ECO:0007669"/>
    <property type="project" value="UniProtKB-KW"/>
</dbReference>
<dbReference type="InterPro" id="IPR007527">
    <property type="entry name" value="Znf_SWIM"/>
</dbReference>
<dbReference type="GO" id="GO:0008270">
    <property type="term" value="F:zinc ion binding"/>
    <property type="evidence" value="ECO:0007669"/>
    <property type="project" value="UniProtKB-KW"/>
</dbReference>
<dbReference type="GO" id="GO:0016787">
    <property type="term" value="F:hydrolase activity"/>
    <property type="evidence" value="ECO:0007669"/>
    <property type="project" value="UniProtKB-KW"/>
</dbReference>
<evidence type="ECO:0000259" key="5">
    <source>
        <dbReference type="PROSITE" id="PS51194"/>
    </source>
</evidence>
<evidence type="ECO:0000256" key="1">
    <source>
        <dbReference type="ARBA" id="ARBA00022801"/>
    </source>
</evidence>
<dbReference type="SMART" id="SM00490">
    <property type="entry name" value="HELICc"/>
    <property type="match status" value="1"/>
</dbReference>
<dbReference type="AlphaFoldDB" id="A0A4R7Z858"/>
<dbReference type="CDD" id="cd18793">
    <property type="entry name" value="SF2_C_SNF"/>
    <property type="match status" value="1"/>
</dbReference>
<name>A0A4R7Z858_9FIRM</name>
<keyword evidence="6" id="KW-0347">Helicase</keyword>
<dbReference type="InterPro" id="IPR049730">
    <property type="entry name" value="SNF2/RAD54-like_C"/>
</dbReference>
<dbReference type="PROSITE" id="PS50966">
    <property type="entry name" value="ZF_SWIM"/>
    <property type="match status" value="1"/>
</dbReference>
<dbReference type="InterPro" id="IPR038718">
    <property type="entry name" value="SNF2-like_sf"/>
</dbReference>
<dbReference type="SMART" id="SM00487">
    <property type="entry name" value="DEXDc"/>
    <property type="match status" value="1"/>
</dbReference>
<dbReference type="GO" id="GO:0005524">
    <property type="term" value="F:ATP binding"/>
    <property type="evidence" value="ECO:0007669"/>
    <property type="project" value="InterPro"/>
</dbReference>
<dbReference type="Pfam" id="PF00271">
    <property type="entry name" value="Helicase_C"/>
    <property type="match status" value="1"/>
</dbReference>
<dbReference type="OrthoDB" id="9760715at2"/>